<keyword evidence="1" id="KW-0472">Membrane</keyword>
<evidence type="ECO:0000256" key="1">
    <source>
        <dbReference type="SAM" id="Phobius"/>
    </source>
</evidence>
<reference evidence="2" key="1">
    <citation type="journal article" date="2015" name="Nature">
        <title>Complex archaea that bridge the gap between prokaryotes and eukaryotes.</title>
        <authorList>
            <person name="Spang A."/>
            <person name="Saw J.H."/>
            <person name="Jorgensen S.L."/>
            <person name="Zaremba-Niedzwiedzka K."/>
            <person name="Martijn J."/>
            <person name="Lind A.E."/>
            <person name="van Eijk R."/>
            <person name="Schleper C."/>
            <person name="Guy L."/>
            <person name="Ettema T.J."/>
        </authorList>
    </citation>
    <scope>NUCLEOTIDE SEQUENCE</scope>
</reference>
<gene>
    <name evidence="2" type="ORF">LCGC14_0789650</name>
</gene>
<keyword evidence="1" id="KW-0812">Transmembrane</keyword>
<protein>
    <submittedName>
        <fullName evidence="2">Uncharacterized protein</fullName>
    </submittedName>
</protein>
<name>A0A0F9SD05_9ZZZZ</name>
<comment type="caution">
    <text evidence="2">The sequence shown here is derived from an EMBL/GenBank/DDBJ whole genome shotgun (WGS) entry which is preliminary data.</text>
</comment>
<keyword evidence="1" id="KW-1133">Transmembrane helix</keyword>
<accession>A0A0F9SD05</accession>
<dbReference type="AlphaFoldDB" id="A0A0F9SD05"/>
<feature type="transmembrane region" description="Helical" evidence="1">
    <location>
        <begin position="26"/>
        <end position="49"/>
    </location>
</feature>
<evidence type="ECO:0000313" key="2">
    <source>
        <dbReference type="EMBL" id="KKN34861.1"/>
    </source>
</evidence>
<dbReference type="EMBL" id="LAZR01002080">
    <property type="protein sequence ID" value="KKN34861.1"/>
    <property type="molecule type" value="Genomic_DNA"/>
</dbReference>
<sequence length="64" mass="7953">MHNLKRKIRKDMILNFYRIFKHNTTYVLTFLLNYVLIDIVLINLMHIIANMSYFRLILLIYRSY</sequence>
<organism evidence="2">
    <name type="scientific">marine sediment metagenome</name>
    <dbReference type="NCBI Taxonomy" id="412755"/>
    <lineage>
        <taxon>unclassified sequences</taxon>
        <taxon>metagenomes</taxon>
        <taxon>ecological metagenomes</taxon>
    </lineage>
</organism>
<proteinExistence type="predicted"/>